<evidence type="ECO:0000313" key="1">
    <source>
        <dbReference type="EMBL" id="GAH95427.1"/>
    </source>
</evidence>
<dbReference type="EMBL" id="BARU01045660">
    <property type="protein sequence ID" value="GAH95427.1"/>
    <property type="molecule type" value="Genomic_DNA"/>
</dbReference>
<name>X1JMX7_9ZZZZ</name>
<reference evidence="1" key="1">
    <citation type="journal article" date="2014" name="Front. Microbiol.">
        <title>High frequency of phylogenetically diverse reductive dehalogenase-homologous genes in deep subseafloor sedimentary metagenomes.</title>
        <authorList>
            <person name="Kawai M."/>
            <person name="Futagami T."/>
            <person name="Toyoda A."/>
            <person name="Takaki Y."/>
            <person name="Nishi S."/>
            <person name="Hori S."/>
            <person name="Arai W."/>
            <person name="Tsubouchi T."/>
            <person name="Morono Y."/>
            <person name="Uchiyama I."/>
            <person name="Ito T."/>
            <person name="Fujiyama A."/>
            <person name="Inagaki F."/>
            <person name="Takami H."/>
        </authorList>
    </citation>
    <scope>NUCLEOTIDE SEQUENCE</scope>
    <source>
        <strain evidence="1">Expedition CK06-06</strain>
    </source>
</reference>
<accession>X1JMX7</accession>
<gene>
    <name evidence="1" type="ORF">S03H2_69195</name>
</gene>
<organism evidence="1">
    <name type="scientific">marine sediment metagenome</name>
    <dbReference type="NCBI Taxonomy" id="412755"/>
    <lineage>
        <taxon>unclassified sequences</taxon>
        <taxon>metagenomes</taxon>
        <taxon>ecological metagenomes</taxon>
    </lineage>
</organism>
<sequence length="50" mass="5468">TSEAAMRSGTGIVILGIPRSLNPIMEVKLTEVMTLPLAERTFMGMDCTKR</sequence>
<dbReference type="AlphaFoldDB" id="X1JMX7"/>
<proteinExistence type="predicted"/>
<feature type="non-terminal residue" evidence="1">
    <location>
        <position position="1"/>
    </location>
</feature>
<comment type="caution">
    <text evidence="1">The sequence shown here is derived from an EMBL/GenBank/DDBJ whole genome shotgun (WGS) entry which is preliminary data.</text>
</comment>
<protein>
    <submittedName>
        <fullName evidence="1">Uncharacterized protein</fullName>
    </submittedName>
</protein>